<feature type="non-terminal residue" evidence="2">
    <location>
        <position position="1819"/>
    </location>
</feature>
<organism evidence="2">
    <name type="scientific">Aphanomyces stellatus</name>
    <dbReference type="NCBI Taxonomy" id="120398"/>
    <lineage>
        <taxon>Eukaryota</taxon>
        <taxon>Sar</taxon>
        <taxon>Stramenopiles</taxon>
        <taxon>Oomycota</taxon>
        <taxon>Saprolegniomycetes</taxon>
        <taxon>Saprolegniales</taxon>
        <taxon>Verrucalvaceae</taxon>
        <taxon>Aphanomyces</taxon>
    </lineage>
</organism>
<feature type="compositionally biased region" description="Polar residues" evidence="1">
    <location>
        <begin position="34"/>
        <end position="47"/>
    </location>
</feature>
<feature type="compositionally biased region" description="Polar residues" evidence="1">
    <location>
        <begin position="1265"/>
        <end position="1292"/>
    </location>
</feature>
<evidence type="ECO:0000256" key="1">
    <source>
        <dbReference type="SAM" id="MobiDB-lite"/>
    </source>
</evidence>
<feature type="region of interest" description="Disordered" evidence="1">
    <location>
        <begin position="114"/>
        <end position="152"/>
    </location>
</feature>
<dbReference type="OrthoDB" id="82999at2759"/>
<feature type="region of interest" description="Disordered" evidence="1">
    <location>
        <begin position="784"/>
        <end position="829"/>
    </location>
</feature>
<name>A0A6A4YBI3_9STRA</name>
<accession>A0A6A4YBI3</accession>
<reference evidence="2" key="1">
    <citation type="submission" date="2019-06" db="EMBL/GenBank/DDBJ databases">
        <title>Genomics analysis of Aphanomyces spp. identifies a new class of oomycete effector associated with host adaptation.</title>
        <authorList>
            <person name="Gaulin E."/>
        </authorList>
    </citation>
    <scope>NUCLEOTIDE SEQUENCE</scope>
    <source>
        <strain evidence="2">CBS 578.67</strain>
    </source>
</reference>
<evidence type="ECO:0000313" key="2">
    <source>
        <dbReference type="EMBL" id="KAF0694195.1"/>
    </source>
</evidence>
<gene>
    <name evidence="2" type="ORF">As57867_014853</name>
</gene>
<feature type="region of interest" description="Disordered" evidence="1">
    <location>
        <begin position="1258"/>
        <end position="1297"/>
    </location>
</feature>
<feature type="region of interest" description="Disordered" evidence="1">
    <location>
        <begin position="1012"/>
        <end position="1041"/>
    </location>
</feature>
<protein>
    <submittedName>
        <fullName evidence="2">Uncharacterized protein</fullName>
    </submittedName>
</protein>
<comment type="caution">
    <text evidence="2">The sequence shown here is derived from an EMBL/GenBank/DDBJ whole genome shotgun (WGS) entry which is preliminary data.</text>
</comment>
<feature type="compositionally biased region" description="Acidic residues" evidence="1">
    <location>
        <begin position="142"/>
        <end position="152"/>
    </location>
</feature>
<proteinExistence type="predicted"/>
<feature type="region of interest" description="Disordered" evidence="1">
    <location>
        <begin position="1"/>
        <end position="49"/>
    </location>
</feature>
<sequence>MGNTPSNDDERRATMVTVDDDLPVNKGSMDNRPSLDTTPVSTASRQQVEGLRIGCEDLLDRLPGHETTMRTIDSDAERFESSGSPLSLRSASSIESSSVAAALPCQVDVAQLSASDDISAQPSRHKSPTKDEGISSTREGGDNDAPDVDMYDDDVDSAATAILDRVLHGGNMVAVTELEDQAKHKPACWFDDVVLAVDEQVERTSEDGMPVWRGLQTKASVVSASCVPHDSELVCYLYRQRDRITTTVDLFDCIHAFEATSAKPGFAIWWQADTMTNKAIVCELLKHLKLVQGAGSTDDPFVWAQGDVDGNVDDDDARRALPQEAALLEYLTQRVTQLVAATSKADLLRLLCDFRMSLSTASAFRRWWTVVWTPPAEVVQNRLIWLGLVGGRGTKTAPYVWSVPACIHRVTEGELRPCDNEPMTDDMNPSFRHDASLRECPAYLRGIESWFDVTVVRDYEESIAATARSYLSYSHRVTNADHAVSLKLATLVKRAVTSPAAWYDDVMSFVALSQRVQKVKHNGLDVWRAVDVPLEISTTPYKIPREGSLVCSLVACSHNIKSTYDLAQRLSEFGDSTFQKWWNADPSANALIMLELLIKLGLVARGNETEIDDEDTDSHIEALHWSTTTTHQSRDEPEPEDRANRALPGEAQLLHFLAQTPSRLIVVCTPVELLGLVGKFRQAAPPTSPFRIWWMTSTTPPLPAVVRRLRHLGVLRGAGYERQPFQWTFSALLPWFQPALDALIYLPASLMGAEQTVQSETPAVSTVPFISEHVCGDGENVCSMLDDQSVDQGNPTGRDGPQKEATAEQASQPSHDNEPTEEKYTKSPEMASLEDALERFTTFALKNTFHVADIVGRTKSKTIDGLSGSHLAEAIVTGMKKDPRLHFTEDEKGRQVFKLRDAPHIANSVAQLSTNVANASTGSPLNDVAERFAASALNDVAERFTASALKHLGHHESYHVADIVGKTKTMAIGGLQKDALADAIVVRMKQDPRLQYVEDAMDRRVFKRCTNVSPLDQSPRHVSPRAANNSPRGPGVASKLDNNGIERVEIHAPTIPSSVIAQMGDKWCKTAIEFLTTHANYPHAYFPVSRMKDLTAMGGLSKEALVAEVVKHMAMHDQLKYGVDETGRQIFTFKVSALVPSTSIQQVEEPPLSRQAIAVKALPLASSSASPLMPSSANVILVEAIDKFTACALKSLEEIPLYCVSTIVGQTKHVDSRPIGVPHAVFVQQIVQGMQTNPRMELQQDEQSRQIGFVWKRYSTPRPPATSTVANRAEQSIQPKTKTRQTESSQPDSELPRPIDVAIAKGIDEALDHLQSHETYSLNNVKERLTHLSNEERGGESVSVFYFQLVQGMVREKRLLYEARGIESGGPVFKLSAPLQLGEEQSLLSGHQSLSPPTLFVSSPRKADAIVVEGSLEQLTPRNSMSHSPTVSGIDPSGLSCKEETMTTEDASSHRLDVIAAKCKAVALAYLQKNSFYHVADIRGSVSQLQPVERSGQSVDHIVNQIVALLLQDPRLEGKTDAKGRPILVLSASKPASAAPTAMTTSSKPASIASAVKTVAAEQAAIAITYLKTHRNYPNAYYPVSHMVTNIRDSKPGERGGLSLYAFVEKVEKAMGKHEQLEATTTTDGKSIFKLNMAGGSGIRMTQPKQAPLPSLECLASLPTSSLTNTAIENARTPQPGNNEMEAPAQDLANIGTSSAFLAPTAPQISPPLPLTTNSNLSTPPSNVMVNPLLPTESPMPPRLMAWTMEPEHVRITFIETVSALVWVLANDSVLGTAVEASAVVAIACERGCPPESNLQLLQLATDITIYIVDCNVLG</sequence>
<dbReference type="EMBL" id="VJMH01005591">
    <property type="protein sequence ID" value="KAF0694195.1"/>
    <property type="molecule type" value="Genomic_DNA"/>
</dbReference>
<feature type="compositionally biased region" description="Basic and acidic residues" evidence="1">
    <location>
        <begin position="815"/>
        <end position="826"/>
    </location>
</feature>